<reference evidence="5" key="1">
    <citation type="submission" date="2015-09" db="EMBL/GenBank/DDBJ databases">
        <authorList>
            <person name="Fill T.P."/>
            <person name="Baretta J.F."/>
            <person name="de Almeida L.G."/>
            <person name="Rocha M."/>
            <person name="de Souza D.H."/>
            <person name="Malavazi I."/>
            <person name="Cerdeira L.T."/>
            <person name="Hong H."/>
            <person name="Samborskyy M."/>
            <person name="de Vasconcelos A.T."/>
            <person name="Leadlay P."/>
            <person name="Rodrigues-Filho E."/>
        </authorList>
    </citation>
    <scope>NUCLEOTIDE SEQUENCE [LARGE SCALE GENOMIC DNA]</scope>
    <source>
        <strain evidence="5">LaBioMMi 136</strain>
    </source>
</reference>
<dbReference type="Pfam" id="PF10203">
    <property type="entry name" value="Pet191_N"/>
    <property type="match status" value="1"/>
</dbReference>
<sequence length="154" mass="17561">MPSSCQDISKSYYFQCDEPVMVLVPPTLRPWPFESYELTAYHYQTGEALAQCLQESDCIMVQRHTPRECLASPLAEELPMKCQQLRKGFSECKRGMIDMRKRFRGNHPISVAKEMDEKTPSSSGQLYAGRPAYTSVKELSGDEVQMDPEKTRGL</sequence>
<comment type="caution">
    <text evidence="4">The sequence shown here is derived from an EMBL/GenBank/DDBJ whole genome shotgun (WGS) entry which is preliminary data.</text>
</comment>
<dbReference type="InterPro" id="IPR018793">
    <property type="entry name" value="Cyt_c_oxidase_assmbl_Pet191"/>
</dbReference>
<dbReference type="PANTHER" id="PTHR28627">
    <property type="entry name" value="CYTOCHROME C OXIDASE ASSEMBLY FACTOR 5"/>
    <property type="match status" value="1"/>
</dbReference>
<evidence type="ECO:0000256" key="1">
    <source>
        <dbReference type="ARBA" id="ARBA00007785"/>
    </source>
</evidence>
<evidence type="ECO:0000256" key="2">
    <source>
        <dbReference type="ARBA" id="ARBA00023157"/>
    </source>
</evidence>
<dbReference type="Proteomes" id="UP000190744">
    <property type="component" value="Unassembled WGS sequence"/>
</dbReference>
<proteinExistence type="inferred from homology"/>
<evidence type="ECO:0000256" key="3">
    <source>
        <dbReference type="SAM" id="MobiDB-lite"/>
    </source>
</evidence>
<dbReference type="EMBL" id="LJBN01000102">
    <property type="protein sequence ID" value="OOQ89790.1"/>
    <property type="molecule type" value="Genomic_DNA"/>
</dbReference>
<accession>A0A1S9RWX3</accession>
<evidence type="ECO:0000313" key="5">
    <source>
        <dbReference type="Proteomes" id="UP000190744"/>
    </source>
</evidence>
<evidence type="ECO:0000313" key="4">
    <source>
        <dbReference type="EMBL" id="OOQ89790.1"/>
    </source>
</evidence>
<comment type="similarity">
    <text evidence="1">Belongs to the PET191 family.</text>
</comment>
<organism evidence="4 5">
    <name type="scientific">Penicillium brasilianum</name>
    <dbReference type="NCBI Taxonomy" id="104259"/>
    <lineage>
        <taxon>Eukaryota</taxon>
        <taxon>Fungi</taxon>
        <taxon>Dikarya</taxon>
        <taxon>Ascomycota</taxon>
        <taxon>Pezizomycotina</taxon>
        <taxon>Eurotiomycetes</taxon>
        <taxon>Eurotiomycetidae</taxon>
        <taxon>Eurotiales</taxon>
        <taxon>Aspergillaceae</taxon>
        <taxon>Penicillium</taxon>
    </lineage>
</organism>
<gene>
    <name evidence="4" type="ORF">PEBR_06579</name>
</gene>
<name>A0A1S9RWX3_PENBI</name>
<keyword evidence="2" id="KW-1015">Disulfide bond</keyword>
<protein>
    <submittedName>
        <fullName evidence="4">Putative cytochrome c oxidase assembly protein (Pet191)</fullName>
    </submittedName>
</protein>
<dbReference type="AlphaFoldDB" id="A0A1S9RWX3"/>
<dbReference type="GO" id="GO:0005739">
    <property type="term" value="C:mitochondrion"/>
    <property type="evidence" value="ECO:0007669"/>
    <property type="project" value="TreeGrafter"/>
</dbReference>
<dbReference type="GO" id="GO:0033617">
    <property type="term" value="P:mitochondrial respiratory chain complex IV assembly"/>
    <property type="evidence" value="ECO:0007669"/>
    <property type="project" value="TreeGrafter"/>
</dbReference>
<dbReference type="PANTHER" id="PTHR28627:SF1">
    <property type="entry name" value="CYTOCHROME C OXIDASE ASSEMBLY FACTOR 5"/>
    <property type="match status" value="1"/>
</dbReference>
<feature type="region of interest" description="Disordered" evidence="3">
    <location>
        <begin position="113"/>
        <end position="132"/>
    </location>
</feature>